<dbReference type="SUPFAM" id="SSF53901">
    <property type="entry name" value="Thiolase-like"/>
    <property type="match status" value="1"/>
</dbReference>
<dbReference type="PANTHER" id="PTHR34069">
    <property type="entry name" value="3-OXOACYL-[ACYL-CARRIER-PROTEIN] SYNTHASE 3"/>
    <property type="match status" value="1"/>
</dbReference>
<dbReference type="CDD" id="cd00830">
    <property type="entry name" value="KAS_III"/>
    <property type="match status" value="1"/>
</dbReference>
<dbReference type="Pfam" id="PF08545">
    <property type="entry name" value="ACP_syn_III"/>
    <property type="match status" value="1"/>
</dbReference>
<feature type="domain" description="Beta-ketoacyl-[acyl-carrier-protein] synthase III C-terminal" evidence="3">
    <location>
        <begin position="259"/>
        <end position="358"/>
    </location>
</feature>
<keyword evidence="2" id="KW-0012">Acyltransferase</keyword>
<evidence type="ECO:0000259" key="3">
    <source>
        <dbReference type="Pfam" id="PF08541"/>
    </source>
</evidence>
<sequence length="362" mass="39818">MDSSTYAVIVGSGSYIPTRKILNDDFLEHAFYDNDGNRLKKTNAEIIQQFGRITGIQERRYVTDDLVASDIAGFAAEDALASAGIDAETLDYIIVAHNFGDIKADNRRSEFVPALASRVKHRLTITNPATVAYDLPFGCAGWLQGLIQADYYIRAGNAKRVLVIGAETLSRISDPHDRDSMIYADGAGAVILEARESDTPIGILAHTAKSYAADLAYVLRMDKSYNPHYAHDHLFLKMNGRKLYEYALKAVPQTIKECLDQAGLSVTDINKVLIHQANEKMDVAILKSLFELYDHDSSPVDIMPMTISWLGNSSVATLPTLYDLMYKGKFVNQVLQHGSVVVFASMGAGVNMNAVAYKIPKG</sequence>
<comment type="caution">
    <text evidence="5">The sequence shown here is derived from an EMBL/GenBank/DDBJ whole genome shotgun (WGS) entry which is preliminary data.</text>
</comment>
<name>A0ABV7JHN4_9SPHI</name>
<dbReference type="Proteomes" id="UP001595526">
    <property type="component" value="Unassembled WGS sequence"/>
</dbReference>
<proteinExistence type="predicted"/>
<dbReference type="PANTHER" id="PTHR34069:SF3">
    <property type="entry name" value="ACYL-COA:ACYL-COA ALKYLTRANSFERASE"/>
    <property type="match status" value="1"/>
</dbReference>
<evidence type="ECO:0000313" key="6">
    <source>
        <dbReference type="Proteomes" id="UP001595526"/>
    </source>
</evidence>
<dbReference type="Pfam" id="PF08541">
    <property type="entry name" value="ACP_syn_III_C"/>
    <property type="match status" value="1"/>
</dbReference>
<keyword evidence="1" id="KW-0808">Transferase</keyword>
<reference evidence="6" key="1">
    <citation type="journal article" date="2019" name="Int. J. Syst. Evol. Microbiol.">
        <title>The Global Catalogue of Microorganisms (GCM) 10K type strain sequencing project: providing services to taxonomists for standard genome sequencing and annotation.</title>
        <authorList>
            <consortium name="The Broad Institute Genomics Platform"/>
            <consortium name="The Broad Institute Genome Sequencing Center for Infectious Disease"/>
            <person name="Wu L."/>
            <person name="Ma J."/>
        </authorList>
    </citation>
    <scope>NUCLEOTIDE SEQUENCE [LARGE SCALE GENOMIC DNA]</scope>
    <source>
        <strain evidence="6">KCTC 52416</strain>
    </source>
</reference>
<dbReference type="InterPro" id="IPR013747">
    <property type="entry name" value="ACP_syn_III_C"/>
</dbReference>
<organism evidence="5 6">
    <name type="scientific">Parapedobacter deserti</name>
    <dbReference type="NCBI Taxonomy" id="1912957"/>
    <lineage>
        <taxon>Bacteria</taxon>
        <taxon>Pseudomonadati</taxon>
        <taxon>Bacteroidota</taxon>
        <taxon>Sphingobacteriia</taxon>
        <taxon>Sphingobacteriales</taxon>
        <taxon>Sphingobacteriaceae</taxon>
        <taxon>Parapedobacter</taxon>
    </lineage>
</organism>
<evidence type="ECO:0000256" key="1">
    <source>
        <dbReference type="ARBA" id="ARBA00022679"/>
    </source>
</evidence>
<dbReference type="Gene3D" id="3.40.47.10">
    <property type="match status" value="1"/>
</dbReference>
<dbReference type="EMBL" id="JBHRTA010000022">
    <property type="protein sequence ID" value="MFC3197536.1"/>
    <property type="molecule type" value="Genomic_DNA"/>
</dbReference>
<evidence type="ECO:0000256" key="2">
    <source>
        <dbReference type="ARBA" id="ARBA00023315"/>
    </source>
</evidence>
<gene>
    <name evidence="5" type="ORF">ACFOET_07915</name>
</gene>
<evidence type="ECO:0000313" key="5">
    <source>
        <dbReference type="EMBL" id="MFC3197536.1"/>
    </source>
</evidence>
<protein>
    <submittedName>
        <fullName evidence="5">3-oxoacyl-ACP synthase III family protein</fullName>
    </submittedName>
</protein>
<dbReference type="InterPro" id="IPR013751">
    <property type="entry name" value="ACP_syn_III_N"/>
</dbReference>
<dbReference type="RefSeq" id="WP_379021302.1">
    <property type="nucleotide sequence ID" value="NZ_JBHRTA010000022.1"/>
</dbReference>
<keyword evidence="6" id="KW-1185">Reference proteome</keyword>
<dbReference type="InterPro" id="IPR016039">
    <property type="entry name" value="Thiolase-like"/>
</dbReference>
<evidence type="ECO:0000259" key="4">
    <source>
        <dbReference type="Pfam" id="PF08545"/>
    </source>
</evidence>
<feature type="domain" description="Beta-ketoacyl-[acyl-carrier-protein] synthase III N-terminal" evidence="4">
    <location>
        <begin position="133"/>
        <end position="204"/>
    </location>
</feature>
<accession>A0ABV7JHN4</accession>